<dbReference type="Proteomes" id="UP000002038">
    <property type="component" value="Unassembled WGS sequence"/>
</dbReference>
<dbReference type="AlphaFoldDB" id="A0A179V0A1"/>
<feature type="region of interest" description="Disordered" evidence="1">
    <location>
        <begin position="121"/>
        <end position="146"/>
    </location>
</feature>
<name>A0A179V0A1_BLAGS</name>
<dbReference type="Pfam" id="PF01266">
    <property type="entry name" value="DAO"/>
    <property type="match status" value="1"/>
</dbReference>
<dbReference type="Gene3D" id="3.50.50.60">
    <property type="entry name" value="FAD/NAD(P)-binding domain"/>
    <property type="match status" value="1"/>
</dbReference>
<evidence type="ECO:0000313" key="4">
    <source>
        <dbReference type="Proteomes" id="UP000002038"/>
    </source>
</evidence>
<evidence type="ECO:0000256" key="1">
    <source>
        <dbReference type="SAM" id="MobiDB-lite"/>
    </source>
</evidence>
<dbReference type="PANTHER" id="PTHR13847">
    <property type="entry name" value="SARCOSINE DEHYDROGENASE-RELATED"/>
    <property type="match status" value="1"/>
</dbReference>
<dbReference type="Gene3D" id="3.30.9.10">
    <property type="entry name" value="D-Amino Acid Oxidase, subunit A, domain 2"/>
    <property type="match status" value="1"/>
</dbReference>
<dbReference type="SUPFAM" id="SSF51905">
    <property type="entry name" value="FAD/NAD(P)-binding domain"/>
    <property type="match status" value="1"/>
</dbReference>
<organism evidence="3 4">
    <name type="scientific">Blastomyces gilchristii (strain SLH14081)</name>
    <name type="common">Blastomyces dermatitidis</name>
    <dbReference type="NCBI Taxonomy" id="559298"/>
    <lineage>
        <taxon>Eukaryota</taxon>
        <taxon>Fungi</taxon>
        <taxon>Dikarya</taxon>
        <taxon>Ascomycota</taxon>
        <taxon>Pezizomycotina</taxon>
        <taxon>Eurotiomycetes</taxon>
        <taxon>Eurotiomycetidae</taxon>
        <taxon>Onygenales</taxon>
        <taxon>Ajellomycetaceae</taxon>
        <taxon>Blastomyces</taxon>
    </lineage>
</organism>
<dbReference type="InterPro" id="IPR006076">
    <property type="entry name" value="FAD-dep_OxRdtase"/>
</dbReference>
<sequence length="445" mass="47282">MSTVIIGGGIIGLSTAYYLSLSLNRHKHQIHIIDPAAHLFDCASGYAAGFVTRDWFAPDQAALGALSFDLHEQLAREHGGYEKWGYMRSTAVGLQVQYADGQKSASGDDWLRQGASRAEVAVRADEKKEGEPDAAPEWLTPQEGGRAERISDVAGVAQVDPLRLCQFLLAKCIERGVQVHNPARAIGLIKDSSSGSTTGITLQHQCTNTQSTIPCTNLLFAAGAWTPRAFDALFPTSPTRIPVTSLSGYSILIRSPRHTLSHERDTYAGTAHAVFTTHPRSCGFSPEIFSRAGGEIYLAGLNSSETPLPALASDAHGMMEADKVALVRKTAVTLMGKADPNVASRDAEGDANIDDLEVVREALCFRPWTESGRPIVARLGDWALGSGDVSPSGGVFMAAGHGPWGISMSLGTGKVMSDMIRGVKTSADVSGLGLEAGMRPAKAKI</sequence>
<dbReference type="GeneID" id="8501488"/>
<dbReference type="OrthoDB" id="498204at2759"/>
<dbReference type="EMBL" id="GG657474">
    <property type="protein sequence ID" value="OAT13483.1"/>
    <property type="molecule type" value="Genomic_DNA"/>
</dbReference>
<dbReference type="GO" id="GO:0042147">
    <property type="term" value="P:retrograde transport, endosome to Golgi"/>
    <property type="evidence" value="ECO:0007669"/>
    <property type="project" value="TreeGrafter"/>
</dbReference>
<dbReference type="GO" id="GO:0005829">
    <property type="term" value="C:cytosol"/>
    <property type="evidence" value="ECO:0007669"/>
    <property type="project" value="GOC"/>
</dbReference>
<dbReference type="InterPro" id="IPR036188">
    <property type="entry name" value="FAD/NAD-bd_sf"/>
</dbReference>
<dbReference type="GO" id="GO:0005770">
    <property type="term" value="C:late endosome"/>
    <property type="evidence" value="ECO:0007669"/>
    <property type="project" value="TreeGrafter"/>
</dbReference>
<dbReference type="KEGG" id="bgh:BDBG_08677"/>
<reference evidence="4" key="1">
    <citation type="journal article" date="2015" name="PLoS Genet.">
        <title>The dynamic genome and transcriptome of the human fungal pathogen Blastomyces and close relative Emmonsia.</title>
        <authorList>
            <person name="Munoz J.F."/>
            <person name="Gauthier G.M."/>
            <person name="Desjardins C.A."/>
            <person name="Gallo J.E."/>
            <person name="Holder J."/>
            <person name="Sullivan T.D."/>
            <person name="Marty A.J."/>
            <person name="Carmen J.C."/>
            <person name="Chen Z."/>
            <person name="Ding L."/>
            <person name="Gujja S."/>
            <person name="Magrini V."/>
            <person name="Misas E."/>
            <person name="Mitreva M."/>
            <person name="Priest M."/>
            <person name="Saif S."/>
            <person name="Whiston E.A."/>
            <person name="Young S."/>
            <person name="Zeng Q."/>
            <person name="Goldman W.E."/>
            <person name="Mardis E.R."/>
            <person name="Taylor J.W."/>
            <person name="McEwen J.G."/>
            <person name="Clay O.K."/>
            <person name="Klein B.S."/>
            <person name="Cuomo C.A."/>
        </authorList>
    </citation>
    <scope>NUCLEOTIDE SEQUENCE [LARGE SCALE GENOMIC DNA]</scope>
    <source>
        <strain evidence="4">SLH14081</strain>
    </source>
</reference>
<accession>A0A179V0A1</accession>
<evidence type="ECO:0000313" key="3">
    <source>
        <dbReference type="EMBL" id="OAT13483.1"/>
    </source>
</evidence>
<feature type="compositionally biased region" description="Basic and acidic residues" evidence="1">
    <location>
        <begin position="121"/>
        <end position="131"/>
    </location>
</feature>
<protein>
    <submittedName>
        <fullName evidence="3">FAD dependent oxidoreductase superfamily protein</fullName>
    </submittedName>
</protein>
<feature type="domain" description="FAD dependent oxidoreductase" evidence="2">
    <location>
        <begin position="4"/>
        <end position="419"/>
    </location>
</feature>
<proteinExistence type="predicted"/>
<gene>
    <name evidence="3" type="ORF">BDBG_08677</name>
</gene>
<dbReference type="PANTHER" id="PTHR13847:SF185">
    <property type="entry name" value="FAD DEPENDENT OXIDOREDUCTASE SUPERFAMILY (AFU_ORTHOLOGUE AFUA_3G02360)"/>
    <property type="match status" value="1"/>
</dbReference>
<dbReference type="RefSeq" id="XP_002620878.1">
    <property type="nucleotide sequence ID" value="XM_002620832.2"/>
</dbReference>
<keyword evidence="4" id="KW-1185">Reference proteome</keyword>
<dbReference type="VEuPathDB" id="FungiDB:BDBG_08677"/>
<dbReference type="STRING" id="559298.A0A179V0A1"/>
<evidence type="ECO:0000259" key="2">
    <source>
        <dbReference type="Pfam" id="PF01266"/>
    </source>
</evidence>